<evidence type="ECO:0000313" key="1">
    <source>
        <dbReference type="EMBL" id="CAF0998433.1"/>
    </source>
</evidence>
<keyword evidence="2" id="KW-1185">Reference proteome</keyword>
<gene>
    <name evidence="1" type="ORF">XAT740_LOCUS13074</name>
</gene>
<dbReference type="EMBL" id="CAJNOR010000751">
    <property type="protein sequence ID" value="CAF0998433.1"/>
    <property type="molecule type" value="Genomic_DNA"/>
</dbReference>
<comment type="caution">
    <text evidence="1">The sequence shown here is derived from an EMBL/GenBank/DDBJ whole genome shotgun (WGS) entry which is preliminary data.</text>
</comment>
<organism evidence="1 2">
    <name type="scientific">Adineta ricciae</name>
    <name type="common">Rotifer</name>
    <dbReference type="NCBI Taxonomy" id="249248"/>
    <lineage>
        <taxon>Eukaryota</taxon>
        <taxon>Metazoa</taxon>
        <taxon>Spiralia</taxon>
        <taxon>Gnathifera</taxon>
        <taxon>Rotifera</taxon>
        <taxon>Eurotatoria</taxon>
        <taxon>Bdelloidea</taxon>
        <taxon>Adinetida</taxon>
        <taxon>Adinetidae</taxon>
        <taxon>Adineta</taxon>
    </lineage>
</organism>
<name>A0A814GM71_ADIRI</name>
<protein>
    <submittedName>
        <fullName evidence="1">Uncharacterized protein</fullName>
    </submittedName>
</protein>
<accession>A0A814GM71</accession>
<reference evidence="1" key="1">
    <citation type="submission" date="2021-02" db="EMBL/GenBank/DDBJ databases">
        <authorList>
            <person name="Nowell W R."/>
        </authorList>
    </citation>
    <scope>NUCLEOTIDE SEQUENCE</scope>
</reference>
<dbReference type="AlphaFoldDB" id="A0A814GM71"/>
<evidence type="ECO:0000313" key="2">
    <source>
        <dbReference type="Proteomes" id="UP000663828"/>
    </source>
</evidence>
<sequence>MNLSDIDTTLHIRRIPTPASSFILLPHSHRTSSTNLRSRHLKSHESKTSSYTWRRYSEKMAQINSAPDVAYRNTYLKNDKSDIHVPQYHSRSPSSPSMKFNCFPSERSQSNTIYDYIRDSIRQIEHQRQSKRDLSLNVKRPQNSDDTFRQLLARRRSSTQMSHSNFATPTNSKTIVNYLNHVRLAQLTKNNTNQYTKCV</sequence>
<dbReference type="Proteomes" id="UP000663828">
    <property type="component" value="Unassembled WGS sequence"/>
</dbReference>
<proteinExistence type="predicted"/>